<sequence>MVVGKKNEKSKIATLQGMRNKDEQNNRIIEYFPFALKHRTTIDEPLCNNLGAKSATSNGYLLKQDTKSFLLILPSPSTSNKLKSPSICNTS</sequence>
<protein>
    <submittedName>
        <fullName evidence="1">Uncharacterized protein</fullName>
    </submittedName>
</protein>
<name>A0A2G9HFC2_9LAMI</name>
<dbReference type="Proteomes" id="UP000231279">
    <property type="component" value="Unassembled WGS sequence"/>
</dbReference>
<keyword evidence="2" id="KW-1185">Reference proteome</keyword>
<dbReference type="EMBL" id="NKXS01001920">
    <property type="protein sequence ID" value="PIN16221.1"/>
    <property type="molecule type" value="Genomic_DNA"/>
</dbReference>
<comment type="caution">
    <text evidence="1">The sequence shown here is derived from an EMBL/GenBank/DDBJ whole genome shotgun (WGS) entry which is preliminary data.</text>
</comment>
<evidence type="ECO:0000313" key="2">
    <source>
        <dbReference type="Proteomes" id="UP000231279"/>
    </source>
</evidence>
<organism evidence="1 2">
    <name type="scientific">Handroanthus impetiginosus</name>
    <dbReference type="NCBI Taxonomy" id="429701"/>
    <lineage>
        <taxon>Eukaryota</taxon>
        <taxon>Viridiplantae</taxon>
        <taxon>Streptophyta</taxon>
        <taxon>Embryophyta</taxon>
        <taxon>Tracheophyta</taxon>
        <taxon>Spermatophyta</taxon>
        <taxon>Magnoliopsida</taxon>
        <taxon>eudicotyledons</taxon>
        <taxon>Gunneridae</taxon>
        <taxon>Pentapetalae</taxon>
        <taxon>asterids</taxon>
        <taxon>lamiids</taxon>
        <taxon>Lamiales</taxon>
        <taxon>Bignoniaceae</taxon>
        <taxon>Crescentiina</taxon>
        <taxon>Tabebuia alliance</taxon>
        <taxon>Handroanthus</taxon>
    </lineage>
</organism>
<accession>A0A2G9HFC2</accession>
<gene>
    <name evidence="1" type="ORF">CDL12_11098</name>
</gene>
<proteinExistence type="predicted"/>
<reference evidence="2" key="1">
    <citation type="journal article" date="2018" name="Gigascience">
        <title>Genome assembly of the Pink Ipe (Handroanthus impetiginosus, Bignoniaceae), a highly valued, ecologically keystone Neotropical timber forest tree.</title>
        <authorList>
            <person name="Silva-Junior O.B."/>
            <person name="Grattapaglia D."/>
            <person name="Novaes E."/>
            <person name="Collevatti R.G."/>
        </authorList>
    </citation>
    <scope>NUCLEOTIDE SEQUENCE [LARGE SCALE GENOMIC DNA]</scope>
    <source>
        <strain evidence="2">cv. UFG-1</strain>
    </source>
</reference>
<dbReference type="AlphaFoldDB" id="A0A2G9HFC2"/>
<evidence type="ECO:0000313" key="1">
    <source>
        <dbReference type="EMBL" id="PIN16221.1"/>
    </source>
</evidence>